<comment type="caution">
    <text evidence="2">The sequence shown here is derived from an EMBL/GenBank/DDBJ whole genome shotgun (WGS) entry which is preliminary data.</text>
</comment>
<evidence type="ECO:0000313" key="3">
    <source>
        <dbReference type="Proteomes" id="UP001206878"/>
    </source>
</evidence>
<protein>
    <recommendedName>
        <fullName evidence="4">Phage protein</fullName>
    </recommendedName>
</protein>
<dbReference type="AlphaFoldDB" id="A0AAW5MYB7"/>
<dbReference type="Gene3D" id="1.50.10.140">
    <property type="match status" value="1"/>
</dbReference>
<keyword evidence="1" id="KW-0175">Coiled coil</keyword>
<sequence length="84" mass="9646">MINLLGTAKREIEEIIKKLTDIKNRVNKMAENADFKMLFDKRRDLFSIGYDIESDSLGKSYYDLLASEARQASFIAIARGEINQ</sequence>
<dbReference type="Proteomes" id="UP001206878">
    <property type="component" value="Unassembled WGS sequence"/>
</dbReference>
<feature type="coiled-coil region" evidence="1">
    <location>
        <begin position="5"/>
        <end position="32"/>
    </location>
</feature>
<evidence type="ECO:0000313" key="2">
    <source>
        <dbReference type="EMBL" id="MCR6679056.1"/>
    </source>
</evidence>
<evidence type="ECO:0000256" key="1">
    <source>
        <dbReference type="SAM" id="Coils"/>
    </source>
</evidence>
<feature type="non-terminal residue" evidence="2">
    <location>
        <position position="84"/>
    </location>
</feature>
<organism evidence="2 3">
    <name type="scientific">Escherichia marmotae</name>
    <dbReference type="NCBI Taxonomy" id="1499973"/>
    <lineage>
        <taxon>Bacteria</taxon>
        <taxon>Pseudomonadati</taxon>
        <taxon>Pseudomonadota</taxon>
        <taxon>Gammaproteobacteria</taxon>
        <taxon>Enterobacterales</taxon>
        <taxon>Enterobacteriaceae</taxon>
        <taxon>Escherichia</taxon>
    </lineage>
</organism>
<proteinExistence type="predicted"/>
<dbReference type="EMBL" id="JANPXH010000769">
    <property type="protein sequence ID" value="MCR6679056.1"/>
    <property type="molecule type" value="Genomic_DNA"/>
</dbReference>
<gene>
    <name evidence="2" type="ORF">NVV43_26580</name>
</gene>
<accession>A0AAW5MYB7</accession>
<name>A0AAW5MYB7_9ESCH</name>
<evidence type="ECO:0008006" key="4">
    <source>
        <dbReference type="Google" id="ProtNLM"/>
    </source>
</evidence>
<reference evidence="2" key="1">
    <citation type="submission" date="2022-07" db="EMBL/GenBank/DDBJ databases">
        <title>Diversity of ethanolamine utilization by human commensal Escherichia coli.</title>
        <authorList>
            <person name="Jubelin G."/>
        </authorList>
    </citation>
    <scope>NUCLEOTIDE SEQUENCE</scope>
    <source>
        <strain evidence="2">S1</strain>
    </source>
</reference>